<dbReference type="Proteomes" id="UP000624041">
    <property type="component" value="Unassembled WGS sequence"/>
</dbReference>
<evidence type="ECO:0000313" key="2">
    <source>
        <dbReference type="Proteomes" id="UP000624041"/>
    </source>
</evidence>
<comment type="caution">
    <text evidence="1">The sequence shown here is derived from an EMBL/GenBank/DDBJ whole genome shotgun (WGS) entry which is preliminary data.</text>
</comment>
<reference evidence="1" key="1">
    <citation type="journal article" date="2014" name="Int. J. Syst. Evol. Microbiol.">
        <title>Complete genome sequence of Corynebacterium casei LMG S-19264T (=DSM 44701T), isolated from a smear-ripened cheese.</title>
        <authorList>
            <consortium name="US DOE Joint Genome Institute (JGI-PGF)"/>
            <person name="Walter F."/>
            <person name="Albersmeier A."/>
            <person name="Kalinowski J."/>
            <person name="Ruckert C."/>
        </authorList>
    </citation>
    <scope>NUCLEOTIDE SEQUENCE</scope>
    <source>
        <strain evidence="1">JCM 17251</strain>
    </source>
</reference>
<dbReference type="EMBL" id="BMOS01000007">
    <property type="protein sequence ID" value="GGN55027.1"/>
    <property type="molecule type" value="Genomic_DNA"/>
</dbReference>
<name>A0A918D0R7_9BACI</name>
<gene>
    <name evidence="1" type="ORF">GCM10007971_13410</name>
</gene>
<sequence>MSKKVTVNVYKGPHFEHVEKLAYGYLNKVLSEMAMADDSVRNVGMETSLQTEESGNQLNN</sequence>
<protein>
    <submittedName>
        <fullName evidence="1">Uncharacterized protein</fullName>
    </submittedName>
</protein>
<accession>A0A918D0R7</accession>
<evidence type="ECO:0000313" key="1">
    <source>
        <dbReference type="EMBL" id="GGN55027.1"/>
    </source>
</evidence>
<proteinExistence type="predicted"/>
<dbReference type="RefSeq" id="WP_188856547.1">
    <property type="nucleotide sequence ID" value="NZ_BMOS01000007.1"/>
</dbReference>
<keyword evidence="2" id="KW-1185">Reference proteome</keyword>
<reference evidence="1" key="2">
    <citation type="submission" date="2020-09" db="EMBL/GenBank/DDBJ databases">
        <authorList>
            <person name="Sun Q."/>
            <person name="Ohkuma M."/>
        </authorList>
    </citation>
    <scope>NUCLEOTIDE SEQUENCE</scope>
    <source>
        <strain evidence="1">JCM 17251</strain>
    </source>
</reference>
<dbReference type="AlphaFoldDB" id="A0A918D0R7"/>
<organism evidence="1 2">
    <name type="scientific">Oceanobacillus indicireducens</name>
    <dbReference type="NCBI Taxonomy" id="1004261"/>
    <lineage>
        <taxon>Bacteria</taxon>
        <taxon>Bacillati</taxon>
        <taxon>Bacillota</taxon>
        <taxon>Bacilli</taxon>
        <taxon>Bacillales</taxon>
        <taxon>Bacillaceae</taxon>
        <taxon>Oceanobacillus</taxon>
    </lineage>
</organism>